<protein>
    <recommendedName>
        <fullName evidence="1">Cyclic nucleotide-binding domain-containing protein</fullName>
    </recommendedName>
</protein>
<dbReference type="EMBL" id="LSRX01000102">
    <property type="protein sequence ID" value="OLQ09187.1"/>
    <property type="molecule type" value="Genomic_DNA"/>
</dbReference>
<evidence type="ECO:0000313" key="3">
    <source>
        <dbReference type="Proteomes" id="UP000186817"/>
    </source>
</evidence>
<proteinExistence type="predicted"/>
<name>A0A1Q9EP76_SYMMI</name>
<gene>
    <name evidence="2" type="ORF">AK812_SmicGene7244</name>
</gene>
<keyword evidence="3" id="KW-1185">Reference proteome</keyword>
<dbReference type="InterPro" id="IPR018490">
    <property type="entry name" value="cNMP-bd_dom_sf"/>
</dbReference>
<feature type="domain" description="Cyclic nucleotide-binding" evidence="1">
    <location>
        <begin position="44"/>
        <end position="79"/>
    </location>
</feature>
<organism evidence="2 3">
    <name type="scientific">Symbiodinium microadriaticum</name>
    <name type="common">Dinoflagellate</name>
    <name type="synonym">Zooxanthella microadriatica</name>
    <dbReference type="NCBI Taxonomy" id="2951"/>
    <lineage>
        <taxon>Eukaryota</taxon>
        <taxon>Sar</taxon>
        <taxon>Alveolata</taxon>
        <taxon>Dinophyceae</taxon>
        <taxon>Suessiales</taxon>
        <taxon>Symbiodiniaceae</taxon>
        <taxon>Symbiodinium</taxon>
    </lineage>
</organism>
<dbReference type="InterPro" id="IPR000595">
    <property type="entry name" value="cNMP-bd_dom"/>
</dbReference>
<dbReference type="PROSITE" id="PS50042">
    <property type="entry name" value="CNMP_BINDING_3"/>
    <property type="match status" value="1"/>
</dbReference>
<evidence type="ECO:0000313" key="2">
    <source>
        <dbReference type="EMBL" id="OLQ09187.1"/>
    </source>
</evidence>
<dbReference type="AlphaFoldDB" id="A0A1Q9EP76"/>
<sequence length="86" mass="9487">MRNSTLGAALDWLAYALGETTRAPRRQLRSALSVFKEHAQVWALAEQAEQRDVEAGEVFIQEGEEDEDLVLIEEGMAVVPASVGCR</sequence>
<dbReference type="Proteomes" id="UP000186817">
    <property type="component" value="Unassembled WGS sequence"/>
</dbReference>
<evidence type="ECO:0000259" key="1">
    <source>
        <dbReference type="PROSITE" id="PS50042"/>
    </source>
</evidence>
<reference evidence="2 3" key="1">
    <citation type="submission" date="2016-02" db="EMBL/GenBank/DDBJ databases">
        <title>Genome analysis of coral dinoflagellate symbionts highlights evolutionary adaptations to a symbiotic lifestyle.</title>
        <authorList>
            <person name="Aranda M."/>
            <person name="Li Y."/>
            <person name="Liew Y.J."/>
            <person name="Baumgarten S."/>
            <person name="Simakov O."/>
            <person name="Wilson M."/>
            <person name="Piel J."/>
            <person name="Ashoor H."/>
            <person name="Bougouffa S."/>
            <person name="Bajic V.B."/>
            <person name="Ryu T."/>
            <person name="Ravasi T."/>
            <person name="Bayer T."/>
            <person name="Micklem G."/>
            <person name="Kim H."/>
            <person name="Bhak J."/>
            <person name="Lajeunesse T.C."/>
            <person name="Voolstra C.R."/>
        </authorList>
    </citation>
    <scope>NUCLEOTIDE SEQUENCE [LARGE SCALE GENOMIC DNA]</scope>
    <source>
        <strain evidence="2 3">CCMP2467</strain>
    </source>
</reference>
<comment type="caution">
    <text evidence="2">The sequence shown here is derived from an EMBL/GenBank/DDBJ whole genome shotgun (WGS) entry which is preliminary data.</text>
</comment>
<accession>A0A1Q9EP76</accession>
<dbReference type="SUPFAM" id="SSF51206">
    <property type="entry name" value="cAMP-binding domain-like"/>
    <property type="match status" value="1"/>
</dbReference>